<dbReference type="Proteomes" id="UP001595967">
    <property type="component" value="Unassembled WGS sequence"/>
</dbReference>
<name>A0ABV9H1L2_9BURK</name>
<evidence type="ECO:0000313" key="2">
    <source>
        <dbReference type="EMBL" id="MFC4623283.1"/>
    </source>
</evidence>
<reference evidence="3" key="1">
    <citation type="journal article" date="2019" name="Int. J. Syst. Evol. Microbiol.">
        <title>The Global Catalogue of Microorganisms (GCM) 10K type strain sequencing project: providing services to taxonomists for standard genome sequencing and annotation.</title>
        <authorList>
            <consortium name="The Broad Institute Genomics Platform"/>
            <consortium name="The Broad Institute Genome Sequencing Center for Infectious Disease"/>
            <person name="Wu L."/>
            <person name="Ma J."/>
        </authorList>
    </citation>
    <scope>NUCLEOTIDE SEQUENCE [LARGE SCALE GENOMIC DNA]</scope>
    <source>
        <strain evidence="3">JCM 11650</strain>
    </source>
</reference>
<organism evidence="2 3">
    <name type="scientific">Comamonas nitrativorans</name>
    <dbReference type="NCBI Taxonomy" id="108437"/>
    <lineage>
        <taxon>Bacteria</taxon>
        <taxon>Pseudomonadati</taxon>
        <taxon>Pseudomonadota</taxon>
        <taxon>Betaproteobacteria</taxon>
        <taxon>Burkholderiales</taxon>
        <taxon>Comamonadaceae</taxon>
        <taxon>Comamonas</taxon>
    </lineage>
</organism>
<keyword evidence="1" id="KW-0812">Transmembrane</keyword>
<keyword evidence="1" id="KW-1133">Transmembrane helix</keyword>
<evidence type="ECO:0000313" key="3">
    <source>
        <dbReference type="Proteomes" id="UP001595967"/>
    </source>
</evidence>
<dbReference type="EMBL" id="JBHSEW010000014">
    <property type="protein sequence ID" value="MFC4623283.1"/>
    <property type="molecule type" value="Genomic_DNA"/>
</dbReference>
<comment type="caution">
    <text evidence="2">The sequence shown here is derived from an EMBL/GenBank/DDBJ whole genome shotgun (WGS) entry which is preliminary data.</text>
</comment>
<sequence length="105" mass="10923">MLERLTDYFIAKPRRLVTLGAGLVRAGGFLVVAGLVGRVATTGASAVKGLGGGMQAEVALSDVLPGYLSVWMPESALGFAVAMLLLIAGLIAVRTGRVYERYLGN</sequence>
<evidence type="ECO:0000256" key="1">
    <source>
        <dbReference type="SAM" id="Phobius"/>
    </source>
</evidence>
<protein>
    <submittedName>
        <fullName evidence="2">Uncharacterized protein</fullName>
    </submittedName>
</protein>
<keyword evidence="3" id="KW-1185">Reference proteome</keyword>
<keyword evidence="1" id="KW-0472">Membrane</keyword>
<proteinExistence type="predicted"/>
<feature type="transmembrane region" description="Helical" evidence="1">
    <location>
        <begin position="16"/>
        <end position="36"/>
    </location>
</feature>
<dbReference type="RefSeq" id="WP_377727483.1">
    <property type="nucleotide sequence ID" value="NZ_JBHSEW010000014.1"/>
</dbReference>
<gene>
    <name evidence="2" type="ORF">ACFO3A_13835</name>
</gene>
<feature type="transmembrane region" description="Helical" evidence="1">
    <location>
        <begin position="75"/>
        <end position="93"/>
    </location>
</feature>
<accession>A0ABV9H1L2</accession>